<dbReference type="SUPFAM" id="SSF81383">
    <property type="entry name" value="F-box domain"/>
    <property type="match status" value="1"/>
</dbReference>
<dbReference type="InterPro" id="IPR006553">
    <property type="entry name" value="Leu-rich_rpt_Cys-con_subtyp"/>
</dbReference>
<evidence type="ECO:0000313" key="3">
    <source>
        <dbReference type="EMBL" id="VUG18105.1"/>
    </source>
</evidence>
<dbReference type="PANTHER" id="PTHR13382">
    <property type="entry name" value="MITOCHONDRIAL ATP SYNTHASE COUPLING FACTOR B"/>
    <property type="match status" value="1"/>
</dbReference>
<dbReference type="GO" id="GO:0005737">
    <property type="term" value="C:cytoplasm"/>
    <property type="evidence" value="ECO:0007669"/>
    <property type="project" value="TreeGrafter"/>
</dbReference>
<organism evidence="3 4">
    <name type="scientific">Dekkera bruxellensis</name>
    <name type="common">Brettanomyces custersii</name>
    <dbReference type="NCBI Taxonomy" id="5007"/>
    <lineage>
        <taxon>Eukaryota</taxon>
        <taxon>Fungi</taxon>
        <taxon>Dikarya</taxon>
        <taxon>Ascomycota</taxon>
        <taxon>Saccharomycotina</taxon>
        <taxon>Pichiomycetes</taxon>
        <taxon>Pichiales</taxon>
        <taxon>Pichiaceae</taxon>
        <taxon>Brettanomyces</taxon>
    </lineage>
</organism>
<proteinExistence type="predicted"/>
<feature type="region of interest" description="Disordered" evidence="2">
    <location>
        <begin position="1"/>
        <end position="83"/>
    </location>
</feature>
<name>A0A7D9H4B7_DEKBR</name>
<dbReference type="Pfam" id="PF25372">
    <property type="entry name" value="DUF7885"/>
    <property type="match status" value="1"/>
</dbReference>
<evidence type="ECO:0000256" key="2">
    <source>
        <dbReference type="SAM" id="MobiDB-lite"/>
    </source>
</evidence>
<feature type="compositionally biased region" description="Polar residues" evidence="2">
    <location>
        <begin position="31"/>
        <end position="51"/>
    </location>
</feature>
<dbReference type="PANTHER" id="PTHR13382:SF67">
    <property type="entry name" value="SCF E3 UBIQUITIN LIGASE COMPLEX F-BOX PROTEIN POF2"/>
    <property type="match status" value="1"/>
</dbReference>
<accession>A0A7D9H4B7</accession>
<sequence length="858" mass="97434">MNQNANNFTVEDGLPPLGDPFGSSPRENEHTINTTSSNEFNQLGNPQQSLAAGTGAVSNSAIASMSTSASSDEGGTFDAEPDGEPRQFAKQLFARARARIERRLHSSALNDNKERDGSDSDFMDFNFGSLGFYRYGNSTGSNFPYEEPICVLPPEVLCLIFSYMNSKTDLLNIALVCKAWAEMIIELIWFRPGISDENVYAKLGVVLEQPKSSTYWNYRMYIKRLNLSLVPNLVTDKYLSLFQGCKNLERITLVNCSHVGSAAITGLLKDCNRLQSIDLTGVRDIQDDIYHSLAANCLKLQGLYIPGSFDVTKGAILEVIRSCPLLKRLKISECPEVDDEVLTELVAHCPNLVEIDLHGCGKVTNTAVHEMFVKLENLKEFKISKNDNITSVCFDDSPDGSRLCLEKLRILDFTQCSNITDSAVEKFTMLAPRLRNVVLSKCTAITDRALHAIAKLGKNLHYVHLGHCSNITDYGACELIKCCYRLQYIDLACCTQLTNATVVELAQLPKLKRIGLVKCSQITDEGILALAENSRSHEDNLERVHLSYCMNLTIYPIYRLLKAFPRLTHISLTGVAQFLRRDITQFCREPPEEFNPHQKSIFCVFSGEGVNQLRTYLTQLIETPQDPHRETDELLDIINSVTEGVGSVDDTMLNSNPLQRNRLRVFVGTLNRFINEFHHMNVPREKLELFAKCIFIRLEASQVPRIERFFQLLQSHPIRIVPVSPRSETLAREERRRQLLQQQQLQQQQQVMQQRELQRRNMQATAEAIGRRNLIQGDSGDHRNLGDANGSDLTRRQRSSSTRRYVAAIRRAPVEAELFQRQQYQQRQFEERQLREQRERRARAQGARFMDPDVPMDQ</sequence>
<reference evidence="3 4" key="1">
    <citation type="submission" date="2019-07" db="EMBL/GenBank/DDBJ databases">
        <authorList>
            <person name="Friedrich A."/>
            <person name="Schacherer J."/>
        </authorList>
    </citation>
    <scope>NUCLEOTIDE SEQUENCE [LARGE SCALE GENOMIC DNA]</scope>
</reference>
<gene>
    <name evidence="3" type="ORF">DEBR0S3_02388G</name>
</gene>
<keyword evidence="1" id="KW-0833">Ubl conjugation pathway</keyword>
<dbReference type="InterPro" id="IPR032675">
    <property type="entry name" value="LRR_dom_sf"/>
</dbReference>
<feature type="region of interest" description="Disordered" evidence="2">
    <location>
        <begin position="829"/>
        <end position="858"/>
    </location>
</feature>
<feature type="compositionally biased region" description="Low complexity" evidence="2">
    <location>
        <begin position="58"/>
        <end position="71"/>
    </location>
</feature>
<dbReference type="PROSITE" id="PS50181">
    <property type="entry name" value="FBOX"/>
    <property type="match status" value="1"/>
</dbReference>
<dbReference type="InterPro" id="IPR057207">
    <property type="entry name" value="FBXL15_LRR"/>
</dbReference>
<dbReference type="AlphaFoldDB" id="A0A7D9H4B7"/>
<keyword evidence="4" id="KW-1185">Reference proteome</keyword>
<feature type="compositionally biased region" description="Basic and acidic residues" evidence="2">
    <location>
        <begin position="829"/>
        <end position="839"/>
    </location>
</feature>
<dbReference type="InterPro" id="IPR050648">
    <property type="entry name" value="F-box_LRR-repeat"/>
</dbReference>
<evidence type="ECO:0000313" key="4">
    <source>
        <dbReference type="Proteomes" id="UP000478008"/>
    </source>
</evidence>
<dbReference type="InterPro" id="IPR036047">
    <property type="entry name" value="F-box-like_dom_sf"/>
</dbReference>
<dbReference type="EMBL" id="CABFWN010000003">
    <property type="protein sequence ID" value="VUG18105.1"/>
    <property type="molecule type" value="Genomic_DNA"/>
</dbReference>
<feature type="region of interest" description="Disordered" evidence="2">
    <location>
        <begin position="771"/>
        <end position="804"/>
    </location>
</feature>
<dbReference type="SMART" id="SM00256">
    <property type="entry name" value="FBOX"/>
    <property type="match status" value="1"/>
</dbReference>
<dbReference type="InterPro" id="IPR001810">
    <property type="entry name" value="F-box_dom"/>
</dbReference>
<dbReference type="Pfam" id="PF12937">
    <property type="entry name" value="F-box-like"/>
    <property type="match status" value="1"/>
</dbReference>
<dbReference type="SUPFAM" id="SSF52047">
    <property type="entry name" value="RNI-like"/>
    <property type="match status" value="1"/>
</dbReference>
<dbReference type="SMART" id="SM00367">
    <property type="entry name" value="LRR_CC"/>
    <property type="match status" value="10"/>
</dbReference>
<evidence type="ECO:0000256" key="1">
    <source>
        <dbReference type="ARBA" id="ARBA00022786"/>
    </source>
</evidence>
<protein>
    <submittedName>
        <fullName evidence="3">DEBR0S3_02388g1_1</fullName>
    </submittedName>
</protein>
<dbReference type="Proteomes" id="UP000478008">
    <property type="component" value="Unassembled WGS sequence"/>
</dbReference>
<dbReference type="Gene3D" id="3.80.10.10">
    <property type="entry name" value="Ribonuclease Inhibitor"/>
    <property type="match status" value="2"/>
</dbReference>